<organism evidence="6 7">
    <name type="scientific">Tautonia sociabilis</name>
    <dbReference type="NCBI Taxonomy" id="2080755"/>
    <lineage>
        <taxon>Bacteria</taxon>
        <taxon>Pseudomonadati</taxon>
        <taxon>Planctomycetota</taxon>
        <taxon>Planctomycetia</taxon>
        <taxon>Isosphaerales</taxon>
        <taxon>Isosphaeraceae</taxon>
        <taxon>Tautonia</taxon>
    </lineage>
</organism>
<comment type="caution">
    <text evidence="6">The sequence shown here is derived from an EMBL/GenBank/DDBJ whole genome shotgun (WGS) entry which is preliminary data.</text>
</comment>
<comment type="catalytic activity">
    <reaction evidence="1">
        <text>beta-D-ribopyranose = beta-D-ribofuranose</text>
        <dbReference type="Rhea" id="RHEA:25432"/>
        <dbReference type="ChEBI" id="CHEBI:27476"/>
        <dbReference type="ChEBI" id="CHEBI:47002"/>
        <dbReference type="EC" id="5.4.99.62"/>
    </reaction>
</comment>
<dbReference type="OrthoDB" id="9805009at2"/>
<evidence type="ECO:0000313" key="6">
    <source>
        <dbReference type="EMBL" id="RUL89750.1"/>
    </source>
</evidence>
<evidence type="ECO:0000256" key="5">
    <source>
        <dbReference type="ARBA" id="ARBA00023277"/>
    </source>
</evidence>
<evidence type="ECO:0000313" key="7">
    <source>
        <dbReference type="Proteomes" id="UP000280296"/>
    </source>
</evidence>
<dbReference type="Pfam" id="PF05025">
    <property type="entry name" value="RbsD_FucU"/>
    <property type="match status" value="1"/>
</dbReference>
<proteinExistence type="predicted"/>
<protein>
    <recommendedName>
        <fullName evidence="2">D-ribose pyranase</fullName>
        <ecNumber evidence="2">5.4.99.62</ecNumber>
    </recommendedName>
</protein>
<dbReference type="NCBIfam" id="NF008761">
    <property type="entry name" value="PRK11797.1"/>
    <property type="match status" value="1"/>
</dbReference>
<dbReference type="SUPFAM" id="SSF102546">
    <property type="entry name" value="RbsD-like"/>
    <property type="match status" value="1"/>
</dbReference>
<dbReference type="EMBL" id="RYZH01000001">
    <property type="protein sequence ID" value="RUL89750.1"/>
    <property type="molecule type" value="Genomic_DNA"/>
</dbReference>
<reference evidence="6 7" key="1">
    <citation type="submission" date="2018-12" db="EMBL/GenBank/DDBJ databases">
        <authorList>
            <person name="Toschakov S.V."/>
        </authorList>
    </citation>
    <scope>NUCLEOTIDE SEQUENCE [LARGE SCALE GENOMIC DNA]</scope>
    <source>
        <strain evidence="6 7">GM2012</strain>
    </source>
</reference>
<dbReference type="PANTHER" id="PTHR37831:SF1">
    <property type="entry name" value="D-RIBOSE PYRANASE"/>
    <property type="match status" value="1"/>
</dbReference>
<accession>A0A432MQV1</accession>
<dbReference type="GO" id="GO:0062193">
    <property type="term" value="F:D-ribose pyranase activity"/>
    <property type="evidence" value="ECO:0007669"/>
    <property type="project" value="UniProtKB-EC"/>
</dbReference>
<keyword evidence="5" id="KW-0119">Carbohydrate metabolism</keyword>
<dbReference type="Proteomes" id="UP000280296">
    <property type="component" value="Unassembled WGS sequence"/>
</dbReference>
<dbReference type="GO" id="GO:0016872">
    <property type="term" value="F:intramolecular lyase activity"/>
    <property type="evidence" value="ECO:0007669"/>
    <property type="project" value="InterPro"/>
</dbReference>
<dbReference type="InterPro" id="IPR007721">
    <property type="entry name" value="RbsD_FucU"/>
</dbReference>
<gene>
    <name evidence="6" type="ORF">TsocGM_00880</name>
</gene>
<keyword evidence="3" id="KW-0963">Cytoplasm</keyword>
<dbReference type="InterPro" id="IPR023750">
    <property type="entry name" value="RbsD-like_sf"/>
</dbReference>
<evidence type="ECO:0000256" key="2">
    <source>
        <dbReference type="ARBA" id="ARBA00012862"/>
    </source>
</evidence>
<sequence length="132" mass="14504">MKKRGILNPAICSLLAELGHLDELLIVDAGYPLPPDGHVIDLTLTPGIPRFLDVLKAIADELVIEAVTVPSEIHDYSPEMYQAILDLIGRDIDVDEEPLHEFKEKGLDAKGIIRTGEFTPYASLRVLCGSPF</sequence>
<dbReference type="AlphaFoldDB" id="A0A432MQV1"/>
<dbReference type="PANTHER" id="PTHR37831">
    <property type="entry name" value="D-RIBOSE PYRANASE"/>
    <property type="match status" value="1"/>
</dbReference>
<dbReference type="InterPro" id="IPR023064">
    <property type="entry name" value="D-ribose_pyranase"/>
</dbReference>
<dbReference type="Gene3D" id="3.40.1650.10">
    <property type="entry name" value="RbsD-like domain"/>
    <property type="match status" value="1"/>
</dbReference>
<dbReference type="GO" id="GO:0019303">
    <property type="term" value="P:D-ribose catabolic process"/>
    <property type="evidence" value="ECO:0007669"/>
    <property type="project" value="TreeGrafter"/>
</dbReference>
<evidence type="ECO:0000256" key="3">
    <source>
        <dbReference type="ARBA" id="ARBA00022490"/>
    </source>
</evidence>
<dbReference type="GO" id="GO:0005829">
    <property type="term" value="C:cytosol"/>
    <property type="evidence" value="ECO:0007669"/>
    <property type="project" value="TreeGrafter"/>
</dbReference>
<dbReference type="EC" id="5.4.99.62" evidence="2"/>
<keyword evidence="7" id="KW-1185">Reference proteome</keyword>
<reference evidence="6 7" key="2">
    <citation type="submission" date="2019-01" db="EMBL/GenBank/DDBJ databases">
        <title>Tautonia sociabilis, a novel thermotolerant planctomycete of Isosphaeraceae family, isolated from a 4000 m deep subterranean habitat.</title>
        <authorList>
            <person name="Kovaleva O.L."/>
            <person name="Elcheninov A.G."/>
            <person name="Van Heerden E."/>
            <person name="Toshchakov S.V."/>
            <person name="Novikov A."/>
            <person name="Bonch-Osmolovskaya E.A."/>
            <person name="Kublanov I.V."/>
        </authorList>
    </citation>
    <scope>NUCLEOTIDE SEQUENCE [LARGE SCALE GENOMIC DNA]</scope>
    <source>
        <strain evidence="6 7">GM2012</strain>
    </source>
</reference>
<evidence type="ECO:0000256" key="1">
    <source>
        <dbReference type="ARBA" id="ARBA00000223"/>
    </source>
</evidence>
<dbReference type="GO" id="GO:0048029">
    <property type="term" value="F:monosaccharide binding"/>
    <property type="evidence" value="ECO:0007669"/>
    <property type="project" value="InterPro"/>
</dbReference>
<keyword evidence="4 6" id="KW-0413">Isomerase</keyword>
<name>A0A432MQV1_9BACT</name>
<dbReference type="RefSeq" id="WP_126723425.1">
    <property type="nucleotide sequence ID" value="NZ_RYZH01000001.1"/>
</dbReference>
<evidence type="ECO:0000256" key="4">
    <source>
        <dbReference type="ARBA" id="ARBA00023235"/>
    </source>
</evidence>